<organism evidence="1 2">
    <name type="scientific">Burkholderia arboris</name>
    <dbReference type="NCBI Taxonomy" id="488730"/>
    <lineage>
        <taxon>Bacteria</taxon>
        <taxon>Pseudomonadati</taxon>
        <taxon>Pseudomonadota</taxon>
        <taxon>Betaproteobacteria</taxon>
        <taxon>Burkholderiales</taxon>
        <taxon>Burkholderiaceae</taxon>
        <taxon>Burkholderia</taxon>
        <taxon>Burkholderia cepacia complex</taxon>
    </lineage>
</organism>
<gene>
    <name evidence="1" type="ORF">BAR24066_05742</name>
</gene>
<name>A0A9Q9SNL9_9BURK</name>
<proteinExistence type="predicted"/>
<reference evidence="1 2" key="1">
    <citation type="submission" date="2019-09" db="EMBL/GenBank/DDBJ databases">
        <authorList>
            <person name="Depoorter E."/>
        </authorList>
    </citation>
    <scope>NUCLEOTIDE SEQUENCE [LARGE SCALE GENOMIC DNA]</scope>
    <source>
        <strain evidence="1">LMG 24066</strain>
    </source>
</reference>
<comment type="caution">
    <text evidence="1">The sequence shown here is derived from an EMBL/GenBank/DDBJ whole genome shotgun (WGS) entry which is preliminary data.</text>
</comment>
<dbReference type="Proteomes" id="UP000494172">
    <property type="component" value="Unassembled WGS sequence"/>
</dbReference>
<evidence type="ECO:0000313" key="1">
    <source>
        <dbReference type="EMBL" id="VWC19779.1"/>
    </source>
</evidence>
<evidence type="ECO:0000313" key="2">
    <source>
        <dbReference type="Proteomes" id="UP000494172"/>
    </source>
</evidence>
<accession>A0A9Q9SNL9</accession>
<dbReference type="EMBL" id="CABVPX010000030">
    <property type="protein sequence ID" value="VWC19779.1"/>
    <property type="molecule type" value="Genomic_DNA"/>
</dbReference>
<evidence type="ECO:0008006" key="3">
    <source>
        <dbReference type="Google" id="ProtNLM"/>
    </source>
</evidence>
<dbReference type="AlphaFoldDB" id="A0A9Q9SNL9"/>
<sequence>MRLQLPEVGVPVADIGGTIHAHPTLGEVPRGLH</sequence>
<protein>
    <recommendedName>
        <fullName evidence="3">Dihydrolipoamide dehydrogenase</fullName>
    </recommendedName>
</protein>